<keyword evidence="5" id="KW-1185">Reference proteome</keyword>
<evidence type="ECO:0000313" key="4">
    <source>
        <dbReference type="EMBL" id="KAF7634297.1"/>
    </source>
</evidence>
<comment type="caution">
    <text evidence="4">The sequence shown here is derived from an EMBL/GenBank/DDBJ whole genome shotgun (WGS) entry which is preliminary data.</text>
</comment>
<dbReference type="Proteomes" id="UP000605970">
    <property type="component" value="Unassembled WGS sequence"/>
</dbReference>
<dbReference type="InterPro" id="IPR002816">
    <property type="entry name" value="TraB/PrgY/GumN_fam"/>
</dbReference>
<accession>A0A8S9ZLE9</accession>
<evidence type="ECO:0000256" key="1">
    <source>
        <dbReference type="SAM" id="MobiDB-lite"/>
    </source>
</evidence>
<feature type="compositionally biased region" description="Low complexity" evidence="1">
    <location>
        <begin position="585"/>
        <end position="612"/>
    </location>
</feature>
<name>A0A8S9ZLE9_9BILA</name>
<evidence type="ECO:0000256" key="2">
    <source>
        <dbReference type="SAM" id="Phobius"/>
    </source>
</evidence>
<dbReference type="OrthoDB" id="5901801at2759"/>
<feature type="region of interest" description="Disordered" evidence="1">
    <location>
        <begin position="694"/>
        <end position="718"/>
    </location>
</feature>
<keyword evidence="2" id="KW-0812">Transmembrane</keyword>
<gene>
    <name evidence="4" type="ORF">Mgra_00006262</name>
</gene>
<feature type="chain" id="PRO_5035938154" evidence="3">
    <location>
        <begin position="23"/>
        <end position="794"/>
    </location>
</feature>
<feature type="compositionally biased region" description="Low complexity" evidence="1">
    <location>
        <begin position="709"/>
        <end position="718"/>
    </location>
</feature>
<organism evidence="4 5">
    <name type="scientific">Meloidogyne graminicola</name>
    <dbReference type="NCBI Taxonomy" id="189291"/>
    <lineage>
        <taxon>Eukaryota</taxon>
        <taxon>Metazoa</taxon>
        <taxon>Ecdysozoa</taxon>
        <taxon>Nematoda</taxon>
        <taxon>Chromadorea</taxon>
        <taxon>Rhabditida</taxon>
        <taxon>Tylenchina</taxon>
        <taxon>Tylenchomorpha</taxon>
        <taxon>Tylenchoidea</taxon>
        <taxon>Meloidogynidae</taxon>
        <taxon>Meloidogyninae</taxon>
        <taxon>Meloidogyne</taxon>
    </lineage>
</organism>
<dbReference type="AlphaFoldDB" id="A0A8S9ZLE9"/>
<evidence type="ECO:0000256" key="3">
    <source>
        <dbReference type="SAM" id="SignalP"/>
    </source>
</evidence>
<dbReference type="EMBL" id="JABEBT010000060">
    <property type="protein sequence ID" value="KAF7634297.1"/>
    <property type="molecule type" value="Genomic_DNA"/>
</dbReference>
<dbReference type="Pfam" id="PF01963">
    <property type="entry name" value="TraB_PrgY_gumN"/>
    <property type="match status" value="1"/>
</dbReference>
<reference evidence="4" key="1">
    <citation type="journal article" date="2020" name="Ecol. Evol.">
        <title>Genome structure and content of the rice root-knot nematode (Meloidogyne graminicola).</title>
        <authorList>
            <person name="Phan N.T."/>
            <person name="Danchin E.G.J."/>
            <person name="Klopp C."/>
            <person name="Perfus-Barbeoch L."/>
            <person name="Kozlowski D.K."/>
            <person name="Koutsovoulos G.D."/>
            <person name="Lopez-Roques C."/>
            <person name="Bouchez O."/>
            <person name="Zahm M."/>
            <person name="Besnard G."/>
            <person name="Bellafiore S."/>
        </authorList>
    </citation>
    <scope>NUCLEOTIDE SEQUENCE</scope>
    <source>
        <strain evidence="4">VN-18</strain>
    </source>
</reference>
<keyword evidence="3" id="KW-0732">Signal</keyword>
<feature type="region of interest" description="Disordered" evidence="1">
    <location>
        <begin position="585"/>
        <end position="617"/>
    </location>
</feature>
<keyword evidence="2" id="KW-1133">Transmembrane helix</keyword>
<feature type="signal peptide" evidence="3">
    <location>
        <begin position="1"/>
        <end position="22"/>
    </location>
</feature>
<sequence length="794" mass="92720">MINLLFFILKLIFILILFYASGVELTSASFNEKLENKQINDECSNNNNNGVYNYFWTLSKNGRNKNISFIFGLLKLLTIDEINNSLPKELWKELNNSDNILLEANYNIKKKIGLINIEERLQKYYNNNYKLSGLLKYFNWKELPAQWIFQGLIDLRAELEKRITNINESSKLLTEEIEQKGIKNLKKIIYLNNLTEDLCNYFPLLANNTNLMNFSLDKLLNEIDELINKQKTFGSWQRAIRKYKCGNFQSTDDLIGQEDFLKEYFDQVDLDNFRKTTNLLNKDLYLHRERIANKIIKNMENNPEKKLLIIVDAGHLIGENSLINILAEKGFILQQYNPLNKYLLTNNLFKDYSQEITKKEITITTINYLHNNNKLNNLIPLENRSIREEKKREKKEKEGKEENQTFLKLKLENTTEINLKENVTINKVEINNNLMMITTTINNNNNILENNNNINQTINTTTTINNNTTTTTTTTTTTIIINNNNNTNIIPSRSKKFSSFSTYLIFIITFLLIIIFICWIIYNNCFTSFNLKPPHIIVNTDRECNIKAANFKIIDEHFEHPKCQQQIWSITKTSSNEQLNNNNTFQLNNTITPPSKSTNNKSFSESTETSFIEENKNEDEKIENINNLSITTLEEGQQQQYLSTSYLKFSQTPKTQLNQPRMNISDKINNKSSEQKKQFKYNNNNNQSLLPIKESKREAPPPPPPPPTSSSTSTLFINSNIPSFNNNIKHKKLSSFDKCNDENENNLYATIIKSKNEEIPKEEEEKQIIKLNEYKGINYNYPLINEFKEKEIIN</sequence>
<protein>
    <submittedName>
        <fullName evidence="4">Uncharacterized protein</fullName>
    </submittedName>
</protein>
<keyword evidence="2" id="KW-0472">Membrane</keyword>
<evidence type="ECO:0000313" key="5">
    <source>
        <dbReference type="Proteomes" id="UP000605970"/>
    </source>
</evidence>
<feature type="transmembrane region" description="Helical" evidence="2">
    <location>
        <begin position="500"/>
        <end position="522"/>
    </location>
</feature>
<proteinExistence type="predicted"/>